<name>A0A3G9IC63_9ACTN</name>
<protein>
    <submittedName>
        <fullName evidence="1">Uncharacterized protein</fullName>
    </submittedName>
</protein>
<dbReference type="Proteomes" id="UP000271573">
    <property type="component" value="Chromosome"/>
</dbReference>
<dbReference type="InterPro" id="IPR011009">
    <property type="entry name" value="Kinase-like_dom_sf"/>
</dbReference>
<dbReference type="AlphaFoldDB" id="A0A3G9IC63"/>
<dbReference type="KEGG" id="nbe:Back2_01830"/>
<organism evidence="1 2">
    <name type="scientific">Nocardioides baekrokdamisoli</name>
    <dbReference type="NCBI Taxonomy" id="1804624"/>
    <lineage>
        <taxon>Bacteria</taxon>
        <taxon>Bacillati</taxon>
        <taxon>Actinomycetota</taxon>
        <taxon>Actinomycetes</taxon>
        <taxon>Propionibacteriales</taxon>
        <taxon>Nocardioidaceae</taxon>
        <taxon>Nocardioides</taxon>
    </lineage>
</organism>
<dbReference type="RefSeq" id="WP_125565904.1">
    <property type="nucleotide sequence ID" value="NZ_AP019307.1"/>
</dbReference>
<dbReference type="OrthoDB" id="3816435at2"/>
<accession>A0A3G9IC63</accession>
<evidence type="ECO:0000313" key="1">
    <source>
        <dbReference type="EMBL" id="BBH15896.1"/>
    </source>
</evidence>
<gene>
    <name evidence="1" type="ORF">Back2_01830</name>
</gene>
<reference evidence="1 2" key="1">
    <citation type="submission" date="2018-11" db="EMBL/GenBank/DDBJ databases">
        <title>Complete genome sequence of Nocardioides baekrokdamisoli strain KCTC 39748.</title>
        <authorList>
            <person name="Kang S.W."/>
            <person name="Lee K.C."/>
            <person name="Kim K.K."/>
            <person name="Kim J.S."/>
            <person name="Kim D.S."/>
            <person name="Ko S.H."/>
            <person name="Yang S.H."/>
            <person name="Shin Y.K."/>
            <person name="Lee J.S."/>
        </authorList>
    </citation>
    <scope>NUCLEOTIDE SEQUENCE [LARGE SCALE GENOMIC DNA]</scope>
    <source>
        <strain evidence="1 2">KCTC 39748</strain>
    </source>
</reference>
<dbReference type="Gene3D" id="3.90.1200.10">
    <property type="match status" value="1"/>
</dbReference>
<dbReference type="EMBL" id="AP019307">
    <property type="protein sequence ID" value="BBH15896.1"/>
    <property type="molecule type" value="Genomic_DNA"/>
</dbReference>
<keyword evidence="2" id="KW-1185">Reference proteome</keyword>
<sequence length="300" mass="32135">MWEPDPEWHPLPGGLGPATLGVWRASVGDQPVVIKRLVRPGADASVALSDPDHFAYWRREAEVLASGVVASTAGIRSGPAAVDEDPDGITITTEYVEDAANNGLFVAHALGRFTHNDLSGVRHLARGQLGARLAQSEQHGGWPTLGRTQAGAVTDRLWARRADLVRALADVRQVPAHGDPTPANMRGRDGDDVVAVDWSTVGFGPLGADLGQYALSAREALEPLLEAYALGADVDVEDARLGAYTTAAFTALTRAEWSLSRAIRYDAPIEAVFRHPAVAPHLRVMTKVAAEIDWLLSRNL</sequence>
<dbReference type="SUPFAM" id="SSF56112">
    <property type="entry name" value="Protein kinase-like (PK-like)"/>
    <property type="match status" value="1"/>
</dbReference>
<evidence type="ECO:0000313" key="2">
    <source>
        <dbReference type="Proteomes" id="UP000271573"/>
    </source>
</evidence>
<proteinExistence type="predicted"/>